<sequence length="450" mass="51212">MTQPHYHFIGIGGIGISAVARYYKNLGYTISGSNDSDSDLIHDLRTEGIDIIIGHQAGNIPTKTDKIIYTKAALQTANTFEEWYRNHVELTAWVERNIPLISYPDALAEIVNAKKCIAITGTHGKSTTTAMAGIMLAGSNVGGSMIVGTQVPGLGNSNLHFEPSEYFVIEACEYKRSFLKYFPYITVITNIELDHLDYYHDLEDYISAFQSLINQTTWYVIYDMDDINAQKLDFSQTSAKPIRVNHNGWYDENNIFTRFQKLNLQVPGDHIEFDAKLAFVVGKIVWLEDGYIVDKLNSYTGAWRRSEIIRTTAHGNLLMSDYGHHPTEIRLTLEAIKNKYPDKHLFVPFQPHQYSRTIELLDGFKTCFDSADSLVISDIYFSRDKQEDVAYMTTERFVGELRQNYPHTINGNGLDHTLEIIRKYDQEHPNSAVIVLLWAGTIDDLRGEIK</sequence>
<feature type="domain" description="Mur ligase N-terminal catalytic" evidence="9">
    <location>
        <begin position="5"/>
        <end position="114"/>
    </location>
</feature>
<evidence type="ECO:0000256" key="7">
    <source>
        <dbReference type="ARBA" id="ARBA00023306"/>
    </source>
</evidence>
<dbReference type="InterPro" id="IPR013221">
    <property type="entry name" value="Mur_ligase_cen"/>
</dbReference>
<dbReference type="SUPFAM" id="SSF53623">
    <property type="entry name" value="MurD-like peptide ligases, catalytic domain"/>
    <property type="match status" value="1"/>
</dbReference>
<evidence type="ECO:0000259" key="11">
    <source>
        <dbReference type="Pfam" id="PF08245"/>
    </source>
</evidence>
<keyword evidence="6" id="KW-0573">Peptidoglycan synthesis</keyword>
<dbReference type="AlphaFoldDB" id="K1XGT6"/>
<dbReference type="GO" id="GO:0008763">
    <property type="term" value="F:UDP-N-acetylmuramate-L-alanine ligase activity"/>
    <property type="evidence" value="ECO:0007669"/>
    <property type="project" value="UniProtKB-EC"/>
</dbReference>
<dbReference type="GO" id="GO:0071555">
    <property type="term" value="P:cell wall organization"/>
    <property type="evidence" value="ECO:0007669"/>
    <property type="project" value="UniProtKB-KW"/>
</dbReference>
<keyword evidence="4" id="KW-0067">ATP-binding</keyword>
<dbReference type="PANTHER" id="PTHR43445">
    <property type="entry name" value="UDP-N-ACETYLMURAMATE--L-ALANINE LIGASE-RELATED"/>
    <property type="match status" value="1"/>
</dbReference>
<dbReference type="Pfam" id="PF02875">
    <property type="entry name" value="Mur_ligase_C"/>
    <property type="match status" value="1"/>
</dbReference>
<dbReference type="Gene3D" id="3.40.50.720">
    <property type="entry name" value="NAD(P)-binding Rossmann-like Domain"/>
    <property type="match status" value="1"/>
</dbReference>
<dbReference type="Gene3D" id="3.90.190.20">
    <property type="entry name" value="Mur ligase, C-terminal domain"/>
    <property type="match status" value="1"/>
</dbReference>
<dbReference type="GO" id="GO:0051301">
    <property type="term" value="P:cell division"/>
    <property type="evidence" value="ECO:0007669"/>
    <property type="project" value="UniProtKB-KW"/>
</dbReference>
<dbReference type="InterPro" id="IPR036565">
    <property type="entry name" value="Mur-like_cat_sf"/>
</dbReference>
<feature type="domain" description="Mur ligase central" evidence="11">
    <location>
        <begin position="119"/>
        <end position="274"/>
    </location>
</feature>
<protein>
    <submittedName>
        <fullName evidence="12">UDP-N-acetylmuramate-L-alanine ligase</fullName>
        <ecNumber evidence="12">6.3.2.8</ecNumber>
    </submittedName>
</protein>
<evidence type="ECO:0000256" key="5">
    <source>
        <dbReference type="ARBA" id="ARBA00022960"/>
    </source>
</evidence>
<dbReference type="Pfam" id="PF08245">
    <property type="entry name" value="Mur_ligase_M"/>
    <property type="match status" value="1"/>
</dbReference>
<evidence type="ECO:0000259" key="10">
    <source>
        <dbReference type="Pfam" id="PF02875"/>
    </source>
</evidence>
<dbReference type="InterPro" id="IPR050061">
    <property type="entry name" value="MurCDEF_pg_biosynth"/>
</dbReference>
<keyword evidence="5" id="KW-0133">Cell shape</keyword>
<evidence type="ECO:0000256" key="1">
    <source>
        <dbReference type="ARBA" id="ARBA00022598"/>
    </source>
</evidence>
<feature type="domain" description="Mur ligase C-terminal" evidence="10">
    <location>
        <begin position="304"/>
        <end position="386"/>
    </location>
</feature>
<dbReference type="InterPro" id="IPR036615">
    <property type="entry name" value="Mur_ligase_C_dom_sf"/>
</dbReference>
<dbReference type="GO" id="GO:0005524">
    <property type="term" value="F:ATP binding"/>
    <property type="evidence" value="ECO:0007669"/>
    <property type="project" value="UniProtKB-KW"/>
</dbReference>
<dbReference type="EC" id="6.3.2.8" evidence="12"/>
<dbReference type="InterPro" id="IPR000713">
    <property type="entry name" value="Mur_ligase_N"/>
</dbReference>
<organism evidence="12">
    <name type="scientific">uncultured bacterium</name>
    <name type="common">gcode 4</name>
    <dbReference type="NCBI Taxonomy" id="1234023"/>
    <lineage>
        <taxon>Bacteria</taxon>
        <taxon>environmental samples</taxon>
    </lineage>
</organism>
<evidence type="ECO:0000256" key="2">
    <source>
        <dbReference type="ARBA" id="ARBA00022618"/>
    </source>
</evidence>
<keyword evidence="1 12" id="KW-0436">Ligase</keyword>
<dbReference type="GO" id="GO:0009252">
    <property type="term" value="P:peptidoglycan biosynthetic process"/>
    <property type="evidence" value="ECO:0007669"/>
    <property type="project" value="UniProtKB-KW"/>
</dbReference>
<evidence type="ECO:0000259" key="9">
    <source>
        <dbReference type="Pfam" id="PF01225"/>
    </source>
</evidence>
<evidence type="ECO:0000256" key="6">
    <source>
        <dbReference type="ARBA" id="ARBA00022984"/>
    </source>
</evidence>
<dbReference type="PANTHER" id="PTHR43445:SF3">
    <property type="entry name" value="UDP-N-ACETYLMURAMATE--L-ALANINE LIGASE"/>
    <property type="match status" value="1"/>
</dbReference>
<evidence type="ECO:0000256" key="8">
    <source>
        <dbReference type="ARBA" id="ARBA00023316"/>
    </source>
</evidence>
<evidence type="ECO:0000256" key="3">
    <source>
        <dbReference type="ARBA" id="ARBA00022741"/>
    </source>
</evidence>
<dbReference type="GO" id="GO:0008360">
    <property type="term" value="P:regulation of cell shape"/>
    <property type="evidence" value="ECO:0007669"/>
    <property type="project" value="UniProtKB-KW"/>
</dbReference>
<keyword evidence="8" id="KW-0961">Cell wall biogenesis/degradation</keyword>
<keyword evidence="3" id="KW-0547">Nucleotide-binding</keyword>
<comment type="caution">
    <text evidence="12">The sequence shown here is derived from an EMBL/GenBank/DDBJ whole genome shotgun (WGS) entry which is preliminary data.</text>
</comment>
<proteinExistence type="predicted"/>
<dbReference type="SUPFAM" id="SSF51984">
    <property type="entry name" value="MurCD N-terminal domain"/>
    <property type="match status" value="1"/>
</dbReference>
<dbReference type="EMBL" id="AMFJ01034382">
    <property type="protein sequence ID" value="EKD29505.1"/>
    <property type="molecule type" value="Genomic_DNA"/>
</dbReference>
<evidence type="ECO:0000313" key="12">
    <source>
        <dbReference type="EMBL" id="EKD29505.1"/>
    </source>
</evidence>
<accession>K1XGT6</accession>
<reference evidence="12" key="1">
    <citation type="journal article" date="2012" name="Science">
        <title>Fermentation, hydrogen, and sulfur metabolism in multiple uncultivated bacterial phyla.</title>
        <authorList>
            <person name="Wrighton K.C."/>
            <person name="Thomas B.C."/>
            <person name="Sharon I."/>
            <person name="Miller C.S."/>
            <person name="Castelle C.J."/>
            <person name="VerBerkmoes N.C."/>
            <person name="Wilkins M.J."/>
            <person name="Hettich R.L."/>
            <person name="Lipton M.S."/>
            <person name="Williams K.H."/>
            <person name="Long P.E."/>
            <person name="Banfield J.F."/>
        </authorList>
    </citation>
    <scope>NUCLEOTIDE SEQUENCE [LARGE SCALE GENOMIC DNA]</scope>
</reference>
<dbReference type="Gene3D" id="3.40.1190.10">
    <property type="entry name" value="Mur-like, catalytic domain"/>
    <property type="match status" value="1"/>
</dbReference>
<name>K1XGT6_9BACT</name>
<evidence type="ECO:0000256" key="4">
    <source>
        <dbReference type="ARBA" id="ARBA00022840"/>
    </source>
</evidence>
<dbReference type="SUPFAM" id="SSF53244">
    <property type="entry name" value="MurD-like peptide ligases, peptide-binding domain"/>
    <property type="match status" value="1"/>
</dbReference>
<keyword evidence="7" id="KW-0131">Cell cycle</keyword>
<gene>
    <name evidence="12" type="primary">murC</name>
    <name evidence="12" type="ORF">ACD_78C00382G0003</name>
</gene>
<dbReference type="Pfam" id="PF01225">
    <property type="entry name" value="Mur_ligase"/>
    <property type="match status" value="1"/>
</dbReference>
<keyword evidence="2" id="KW-0132">Cell division</keyword>
<dbReference type="InterPro" id="IPR004101">
    <property type="entry name" value="Mur_ligase_C"/>
</dbReference>